<dbReference type="EMBL" id="JAULUE010002048">
    <property type="protein sequence ID" value="KAK5910523.1"/>
    <property type="molecule type" value="Genomic_DNA"/>
</dbReference>
<dbReference type="GO" id="GO:0005516">
    <property type="term" value="F:calmodulin binding"/>
    <property type="evidence" value="ECO:0007669"/>
    <property type="project" value="TreeGrafter"/>
</dbReference>
<dbReference type="AlphaFoldDB" id="A0AAN8HCI5"/>
<dbReference type="GO" id="GO:0016081">
    <property type="term" value="P:synaptic vesicle docking"/>
    <property type="evidence" value="ECO:0007669"/>
    <property type="project" value="TreeGrafter"/>
</dbReference>
<evidence type="ECO:0000313" key="2">
    <source>
        <dbReference type="Proteomes" id="UP001335648"/>
    </source>
</evidence>
<dbReference type="PANTHER" id="PTHR10480:SF1">
    <property type="entry name" value="PROTEIN UNC-13 HOMOLOG A"/>
    <property type="match status" value="1"/>
</dbReference>
<dbReference type="GO" id="GO:0031594">
    <property type="term" value="C:neuromuscular junction"/>
    <property type="evidence" value="ECO:0007669"/>
    <property type="project" value="TreeGrafter"/>
</dbReference>
<name>A0AAN8HCI5_9TELE</name>
<proteinExistence type="predicted"/>
<organism evidence="1 2">
    <name type="scientific">Champsocephalus esox</name>
    <name type="common">pike icefish</name>
    <dbReference type="NCBI Taxonomy" id="159716"/>
    <lineage>
        <taxon>Eukaryota</taxon>
        <taxon>Metazoa</taxon>
        <taxon>Chordata</taxon>
        <taxon>Craniata</taxon>
        <taxon>Vertebrata</taxon>
        <taxon>Euteleostomi</taxon>
        <taxon>Actinopterygii</taxon>
        <taxon>Neopterygii</taxon>
        <taxon>Teleostei</taxon>
        <taxon>Neoteleostei</taxon>
        <taxon>Acanthomorphata</taxon>
        <taxon>Eupercaria</taxon>
        <taxon>Perciformes</taxon>
        <taxon>Notothenioidei</taxon>
        <taxon>Channichthyidae</taxon>
        <taxon>Champsocephalus</taxon>
    </lineage>
</organism>
<dbReference type="GO" id="GO:0017075">
    <property type="term" value="F:syntaxin-1 binding"/>
    <property type="evidence" value="ECO:0007669"/>
    <property type="project" value="TreeGrafter"/>
</dbReference>
<comment type="caution">
    <text evidence="1">The sequence shown here is derived from an EMBL/GenBank/DDBJ whole genome shotgun (WGS) entry which is preliminary data.</text>
</comment>
<dbReference type="GO" id="GO:0042734">
    <property type="term" value="C:presynaptic membrane"/>
    <property type="evidence" value="ECO:0007669"/>
    <property type="project" value="TreeGrafter"/>
</dbReference>
<dbReference type="GO" id="GO:0098831">
    <property type="term" value="C:presynaptic active zone cytoplasmic component"/>
    <property type="evidence" value="ECO:0007669"/>
    <property type="project" value="TreeGrafter"/>
</dbReference>
<dbReference type="GO" id="GO:0030672">
    <property type="term" value="C:synaptic vesicle membrane"/>
    <property type="evidence" value="ECO:0007669"/>
    <property type="project" value="TreeGrafter"/>
</dbReference>
<dbReference type="GO" id="GO:0035249">
    <property type="term" value="P:synaptic transmission, glutamatergic"/>
    <property type="evidence" value="ECO:0007669"/>
    <property type="project" value="TreeGrafter"/>
</dbReference>
<dbReference type="PANTHER" id="PTHR10480">
    <property type="entry name" value="PROTEIN UNC-13 HOMOLOG"/>
    <property type="match status" value="1"/>
</dbReference>
<sequence length="105" mass="11382">MQTVVQQGYDCVLFQRVGHGGGSGELRAAGVCEGLLLRPGMSVVQLKDIASEGSATLWMPPGRRVHVDETGLTVLRILSQRNNDEAAKEFVKLESDQRSAEEGRS</sequence>
<dbReference type="InterPro" id="IPR027080">
    <property type="entry name" value="Unc-13"/>
</dbReference>
<dbReference type="GO" id="GO:0019992">
    <property type="term" value="F:diacylglycerol binding"/>
    <property type="evidence" value="ECO:0007669"/>
    <property type="project" value="InterPro"/>
</dbReference>
<evidence type="ECO:0000313" key="1">
    <source>
        <dbReference type="EMBL" id="KAK5910523.1"/>
    </source>
</evidence>
<keyword evidence="2" id="KW-1185">Reference proteome</keyword>
<dbReference type="GO" id="GO:0043195">
    <property type="term" value="C:terminal bouton"/>
    <property type="evidence" value="ECO:0007669"/>
    <property type="project" value="TreeGrafter"/>
</dbReference>
<dbReference type="GO" id="GO:0099525">
    <property type="term" value="P:presynaptic dense core vesicle exocytosis"/>
    <property type="evidence" value="ECO:0007669"/>
    <property type="project" value="TreeGrafter"/>
</dbReference>
<accession>A0AAN8HCI5</accession>
<dbReference type="GO" id="GO:0016082">
    <property type="term" value="P:synaptic vesicle priming"/>
    <property type="evidence" value="ECO:0007669"/>
    <property type="project" value="TreeGrafter"/>
</dbReference>
<dbReference type="GO" id="GO:0061789">
    <property type="term" value="P:dense core granule priming"/>
    <property type="evidence" value="ECO:0007669"/>
    <property type="project" value="TreeGrafter"/>
</dbReference>
<reference evidence="1 2" key="1">
    <citation type="journal article" date="2023" name="Mol. Biol. Evol.">
        <title>Genomics of Secondarily Temperate Adaptation in the Only Non-Antarctic Icefish.</title>
        <authorList>
            <person name="Rivera-Colon A.G."/>
            <person name="Rayamajhi N."/>
            <person name="Minhas B.F."/>
            <person name="Madrigal G."/>
            <person name="Bilyk K.T."/>
            <person name="Yoon V."/>
            <person name="Hune M."/>
            <person name="Gregory S."/>
            <person name="Cheng C.H.C."/>
            <person name="Catchen J.M."/>
        </authorList>
    </citation>
    <scope>NUCLEOTIDE SEQUENCE [LARGE SCALE GENOMIC DNA]</scope>
    <source>
        <strain evidence="1">JC2023a</strain>
    </source>
</reference>
<gene>
    <name evidence="1" type="ORF">CesoFtcFv8_004351</name>
</gene>
<dbReference type="Proteomes" id="UP001335648">
    <property type="component" value="Unassembled WGS sequence"/>
</dbReference>
<protein>
    <submittedName>
        <fullName evidence="1">Uncharacterized protein</fullName>
    </submittedName>
</protein>